<gene>
    <name evidence="2" type="ORF">Ahy_B04g071849</name>
</gene>
<sequence length="418" mass="48289">MESPWDTVIRDMDLLTEILLRLPVKQAIQCKCVCKKWLSIISNPKFRYSHTCRLYSKYNNKPPPTALLVQNFGDTKAKRASIVPFHTNNNNANKIFFHLDLDRRKYMSSTIIHSCNGLLLCNVTPTPNSGLTTFESFMIRLESHFRICNPAISNDHCVYLDYPLGDVDSPCNEDIYIFDPLDLKAYLVFEPLKQPLSYKVILFGEMEAPFGHYYSRLNQLKPRIGIRLYSSETSCWSSVVCNLPNDLRVPEGVYCNGAVHWFRLDDDNSVYFDVNRLCFDKLPAVPACVDSNSELLGVKYLGECKGRLHLILSDSLEFDIWELEEDYSSWVARYRVNLNRMHDGESALCWNLSSNPFCVLSFVLRQEEEEEDSMLVLFQDGKIMSYSLKNYGLRVLCKLDRVPRSVHHYFETLLSIGN</sequence>
<reference evidence="2 3" key="1">
    <citation type="submission" date="2019-01" db="EMBL/GenBank/DDBJ databases">
        <title>Sequencing of cultivated peanut Arachis hypogaea provides insights into genome evolution and oil improvement.</title>
        <authorList>
            <person name="Chen X."/>
        </authorList>
    </citation>
    <scope>NUCLEOTIDE SEQUENCE [LARGE SCALE GENOMIC DNA]</scope>
    <source>
        <strain evidence="3">cv. Fuhuasheng</strain>
        <tissue evidence="2">Leaves</tissue>
    </source>
</reference>
<dbReference type="Pfam" id="PF00646">
    <property type="entry name" value="F-box"/>
    <property type="match status" value="1"/>
</dbReference>
<dbReference type="Proteomes" id="UP000289738">
    <property type="component" value="Chromosome B04"/>
</dbReference>
<evidence type="ECO:0000313" key="3">
    <source>
        <dbReference type="Proteomes" id="UP000289738"/>
    </source>
</evidence>
<dbReference type="CDD" id="cd22157">
    <property type="entry name" value="F-box_AtFBW1-like"/>
    <property type="match status" value="1"/>
</dbReference>
<protein>
    <recommendedName>
        <fullName evidence="1">F-box domain-containing protein</fullName>
    </recommendedName>
</protein>
<dbReference type="InterPro" id="IPR001810">
    <property type="entry name" value="F-box_dom"/>
</dbReference>
<dbReference type="InterPro" id="IPR036047">
    <property type="entry name" value="F-box-like_dom_sf"/>
</dbReference>
<dbReference type="EMBL" id="SDMP01000014">
    <property type="protein sequence ID" value="RYR15125.1"/>
    <property type="molecule type" value="Genomic_DNA"/>
</dbReference>
<proteinExistence type="predicted"/>
<dbReference type="STRING" id="3818.A0A444ZLT4"/>
<dbReference type="Gene3D" id="1.20.1280.50">
    <property type="match status" value="1"/>
</dbReference>
<accession>A0A444ZLT4</accession>
<dbReference type="InterPro" id="IPR050796">
    <property type="entry name" value="SCF_F-box_component"/>
</dbReference>
<dbReference type="PANTHER" id="PTHR31672">
    <property type="entry name" value="BNACNNG10540D PROTEIN"/>
    <property type="match status" value="1"/>
</dbReference>
<organism evidence="2 3">
    <name type="scientific">Arachis hypogaea</name>
    <name type="common">Peanut</name>
    <dbReference type="NCBI Taxonomy" id="3818"/>
    <lineage>
        <taxon>Eukaryota</taxon>
        <taxon>Viridiplantae</taxon>
        <taxon>Streptophyta</taxon>
        <taxon>Embryophyta</taxon>
        <taxon>Tracheophyta</taxon>
        <taxon>Spermatophyta</taxon>
        <taxon>Magnoliopsida</taxon>
        <taxon>eudicotyledons</taxon>
        <taxon>Gunneridae</taxon>
        <taxon>Pentapetalae</taxon>
        <taxon>rosids</taxon>
        <taxon>fabids</taxon>
        <taxon>Fabales</taxon>
        <taxon>Fabaceae</taxon>
        <taxon>Papilionoideae</taxon>
        <taxon>50 kb inversion clade</taxon>
        <taxon>dalbergioids sensu lato</taxon>
        <taxon>Dalbergieae</taxon>
        <taxon>Pterocarpus clade</taxon>
        <taxon>Arachis</taxon>
    </lineage>
</organism>
<dbReference type="SUPFAM" id="SSF81383">
    <property type="entry name" value="F-box domain"/>
    <property type="match status" value="1"/>
</dbReference>
<dbReference type="Gramene" id="arahy.Tifrunner.gnm2.ann2.Ah14g387900.1">
    <property type="protein sequence ID" value="arahy.Tifrunner.gnm2.ann2.Ah14g387900.1-CDS-1"/>
    <property type="gene ID" value="arahy.Tifrunner.gnm2.ann2.Ah14g387900"/>
</dbReference>
<feature type="domain" description="F-box" evidence="1">
    <location>
        <begin position="12"/>
        <end position="50"/>
    </location>
</feature>
<keyword evidence="3" id="KW-1185">Reference proteome</keyword>
<dbReference type="AlphaFoldDB" id="A0A444ZLT4"/>
<name>A0A444ZLT4_ARAHY</name>
<comment type="caution">
    <text evidence="2">The sequence shown here is derived from an EMBL/GenBank/DDBJ whole genome shotgun (WGS) entry which is preliminary data.</text>
</comment>
<dbReference type="PANTHER" id="PTHR31672:SF13">
    <property type="entry name" value="F-BOX PROTEIN CPR30-LIKE"/>
    <property type="match status" value="1"/>
</dbReference>
<evidence type="ECO:0000313" key="2">
    <source>
        <dbReference type="EMBL" id="RYR15125.1"/>
    </source>
</evidence>
<evidence type="ECO:0000259" key="1">
    <source>
        <dbReference type="SMART" id="SM00256"/>
    </source>
</evidence>
<dbReference type="SMART" id="SM00256">
    <property type="entry name" value="FBOX"/>
    <property type="match status" value="1"/>
</dbReference>